<dbReference type="RefSeq" id="WP_110265318.1">
    <property type="nucleotide sequence ID" value="NZ_CAWNXA010000005.1"/>
</dbReference>
<dbReference type="OrthoDB" id="7060180at2"/>
<sequence>MRFCLVALIGLLGSWALPAPAQDDAARDCKIFDGRAWQSVGTVSRTACLEGIEQWVSEYNSQGFKFGLWGSMMLSADRNYFYRSPDGGKNWEALGLKSDLAVRVAEVPEPAAQAEADTAEAVGAMDAQSSDVPSGGTPAPAYDDGWAAGGETVVEAAPTPAPVVESVARAPAQPSVSGFDRRSCSLGVSAAWEQIGILTLRECAEALDRSPDSYDELGFKYGYWNGVFLAANAGEILSSTDSRSWQPLIRRDGR</sequence>
<gene>
    <name evidence="2" type="ORF">C8D93_105211</name>
</gene>
<evidence type="ECO:0000313" key="2">
    <source>
        <dbReference type="EMBL" id="PXV67854.1"/>
    </source>
</evidence>
<reference evidence="2 3" key="1">
    <citation type="submission" date="2018-04" db="EMBL/GenBank/DDBJ databases">
        <title>Genomic Encyclopedia of Type Strains, Phase IV (KMG-IV): sequencing the most valuable type-strain genomes for metagenomic binning, comparative biology and taxonomic classification.</title>
        <authorList>
            <person name="Goeker M."/>
        </authorList>
    </citation>
    <scope>NUCLEOTIDE SEQUENCE [LARGE SCALE GENOMIC DNA]</scope>
    <source>
        <strain evidence="2 3">DSM 104150</strain>
    </source>
</reference>
<dbReference type="Proteomes" id="UP000248330">
    <property type="component" value="Unassembled WGS sequence"/>
</dbReference>
<name>A0A318EDP1_9GAMM</name>
<comment type="caution">
    <text evidence="2">The sequence shown here is derived from an EMBL/GenBank/DDBJ whole genome shotgun (WGS) entry which is preliminary data.</text>
</comment>
<feature type="signal peptide" evidence="1">
    <location>
        <begin position="1"/>
        <end position="21"/>
    </location>
</feature>
<keyword evidence="3" id="KW-1185">Reference proteome</keyword>
<proteinExistence type="predicted"/>
<accession>A0A318EDP1</accession>
<dbReference type="EMBL" id="QICN01000005">
    <property type="protein sequence ID" value="PXV67854.1"/>
    <property type="molecule type" value="Genomic_DNA"/>
</dbReference>
<feature type="chain" id="PRO_5016322194" evidence="1">
    <location>
        <begin position="22"/>
        <end position="254"/>
    </location>
</feature>
<evidence type="ECO:0000313" key="3">
    <source>
        <dbReference type="Proteomes" id="UP000248330"/>
    </source>
</evidence>
<evidence type="ECO:0000256" key="1">
    <source>
        <dbReference type="SAM" id="SignalP"/>
    </source>
</evidence>
<dbReference type="AlphaFoldDB" id="A0A318EDP1"/>
<organism evidence="2 3">
    <name type="scientific">Sinimarinibacterium flocculans</name>
    <dbReference type="NCBI Taxonomy" id="985250"/>
    <lineage>
        <taxon>Bacteria</taxon>
        <taxon>Pseudomonadati</taxon>
        <taxon>Pseudomonadota</taxon>
        <taxon>Gammaproteobacteria</taxon>
        <taxon>Nevskiales</taxon>
        <taxon>Nevskiaceae</taxon>
        <taxon>Sinimarinibacterium</taxon>
    </lineage>
</organism>
<protein>
    <submittedName>
        <fullName evidence="2">Uncharacterized protein</fullName>
    </submittedName>
</protein>
<keyword evidence="1" id="KW-0732">Signal</keyword>